<dbReference type="HAMAP" id="MF_01876">
    <property type="entry name" value="PsiMP_glycosidase"/>
    <property type="match status" value="1"/>
</dbReference>
<evidence type="ECO:0000259" key="6">
    <source>
        <dbReference type="Pfam" id="PF00294"/>
    </source>
</evidence>
<dbReference type="InterPro" id="IPR029056">
    <property type="entry name" value="Ribokinase-like"/>
</dbReference>
<dbReference type="AlphaFoldDB" id="A0A316YZ25"/>
<protein>
    <recommendedName>
        <fullName evidence="6">Carbohydrate kinase PfkB domain-containing protein</fullName>
    </recommendedName>
</protein>
<gene>
    <name evidence="7" type="ORF">FA10DRAFT_298728</name>
</gene>
<keyword evidence="5" id="KW-0326">Glycosidase</keyword>
<dbReference type="InterPro" id="IPR022830">
    <property type="entry name" value="Indigdn_synthA-like"/>
</dbReference>
<keyword evidence="8" id="KW-1185">Reference proteome</keyword>
<dbReference type="EMBL" id="KZ819634">
    <property type="protein sequence ID" value="PWN93323.1"/>
    <property type="molecule type" value="Genomic_DNA"/>
</dbReference>
<evidence type="ECO:0000256" key="2">
    <source>
        <dbReference type="ARBA" id="ARBA00022801"/>
    </source>
</evidence>
<evidence type="ECO:0000256" key="4">
    <source>
        <dbReference type="ARBA" id="ARBA00023239"/>
    </source>
</evidence>
<evidence type="ECO:0000256" key="1">
    <source>
        <dbReference type="ARBA" id="ARBA00022723"/>
    </source>
</evidence>
<reference evidence="7 8" key="1">
    <citation type="journal article" date="2018" name="Mol. Biol. Evol.">
        <title>Broad Genomic Sampling Reveals a Smut Pathogenic Ancestry of the Fungal Clade Ustilaginomycotina.</title>
        <authorList>
            <person name="Kijpornyongpan T."/>
            <person name="Mondo S.J."/>
            <person name="Barry K."/>
            <person name="Sandor L."/>
            <person name="Lee J."/>
            <person name="Lipzen A."/>
            <person name="Pangilinan J."/>
            <person name="LaButti K."/>
            <person name="Hainaut M."/>
            <person name="Henrissat B."/>
            <person name="Grigoriev I.V."/>
            <person name="Spatafora J.W."/>
            <person name="Aime M.C."/>
        </authorList>
    </citation>
    <scope>NUCLEOTIDE SEQUENCE [LARGE SCALE GENOMIC DNA]</scope>
    <source>
        <strain evidence="7 8">MCA 4198</strain>
    </source>
</reference>
<keyword evidence="4" id="KW-0456">Lyase</keyword>
<dbReference type="Pfam" id="PF04227">
    <property type="entry name" value="Indigoidine_A"/>
    <property type="match status" value="1"/>
</dbReference>
<dbReference type="GeneID" id="37046550"/>
<sequence>MATSRLVVHPSVQAALAARKAVVALESTIITHGFPSPANLGVALAAEKAVRDAGAVPATVALLDGKAHVGLDRAQIERLAEGGPAKAVKTSRRDLASVLAKGRGSVGATTVSGTMILAHMAGVDVFGTGGIGGVHRGGEASMDVSADLTELARTPVAVFSAGAKSILDIPRTLEYLETQGVSVHTFASSGQFPAFYTAYSGCRVPQVDGPRDAARLILESKRLGLTSGIVFGVPIPNEYEAAGQKIQKAVEQAVAESVEQGIDKRGKEATPWLLKRVSELASESLTSNKALMLNSATMAARTAVELQDLIKMEEEAAKEKSAKVYASSGLEAIGQDTDKSLVSSELREPAAHIVVVGFAAVDITSQSTTSKKFSATTYPGRNHLSLGGVARNMAECAHRLFPSYGPSSRGPSPSAVRLVSPVCQDALGDYLLRETEKLGMRTDGFFLTSSSIAADKDGNRTASVSLQLDGAGDLISGVADIDPSSFSTSDVARQLSPLIKVPTILAFDANLSADTMAEIIKLSLSTTTALYEPTSVPKCTALIDAVALLQRQGRLPPMETSDDNDRRRRWGVDVMTPNEFEVVRMASRTSELGLHRIVREDESVRKEAHGVQTEASVYAAAMSLCDASGSVLLVKGGARGVLVVLPPSTEQEARPRMFRVPAQKVRQEMIVSTTGAGDTFAGSILVDLALRQRPLSQESPSAVEQWWRQAVERGQEAAAITLASPLPISPLLDTSELFSLSRQK</sequence>
<dbReference type="Gene3D" id="3.40.1790.10">
    <property type="entry name" value="Indigoidine synthase domain"/>
    <property type="match status" value="1"/>
</dbReference>
<evidence type="ECO:0000313" key="8">
    <source>
        <dbReference type="Proteomes" id="UP000245768"/>
    </source>
</evidence>
<dbReference type="Proteomes" id="UP000245768">
    <property type="component" value="Unassembled WGS sequence"/>
</dbReference>
<dbReference type="GO" id="GO:0004730">
    <property type="term" value="F:pseudouridylate synthase activity"/>
    <property type="evidence" value="ECO:0007669"/>
    <property type="project" value="InterPro"/>
</dbReference>
<dbReference type="InterPro" id="IPR011611">
    <property type="entry name" value="PfkB_dom"/>
</dbReference>
<organism evidence="7 8">
    <name type="scientific">Acaromyces ingoldii</name>
    <dbReference type="NCBI Taxonomy" id="215250"/>
    <lineage>
        <taxon>Eukaryota</taxon>
        <taxon>Fungi</taxon>
        <taxon>Dikarya</taxon>
        <taxon>Basidiomycota</taxon>
        <taxon>Ustilaginomycotina</taxon>
        <taxon>Exobasidiomycetes</taxon>
        <taxon>Exobasidiales</taxon>
        <taxon>Cryptobasidiaceae</taxon>
        <taxon>Acaromyces</taxon>
    </lineage>
</organism>
<dbReference type="GO" id="GO:0046872">
    <property type="term" value="F:metal ion binding"/>
    <property type="evidence" value="ECO:0007669"/>
    <property type="project" value="UniProtKB-KW"/>
</dbReference>
<dbReference type="SUPFAM" id="SSF110581">
    <property type="entry name" value="Indigoidine synthase A-like"/>
    <property type="match status" value="1"/>
</dbReference>
<name>A0A316YZ25_9BASI</name>
<evidence type="ECO:0000256" key="5">
    <source>
        <dbReference type="ARBA" id="ARBA00023295"/>
    </source>
</evidence>
<keyword evidence="3" id="KW-0464">Manganese</keyword>
<feature type="domain" description="Carbohydrate kinase PfkB" evidence="6">
    <location>
        <begin position="571"/>
        <end position="730"/>
    </location>
</feature>
<proteinExistence type="inferred from homology"/>
<keyword evidence="1" id="KW-0479">Metal-binding</keyword>
<dbReference type="InParanoid" id="A0A316YZ25"/>
<dbReference type="Pfam" id="PF00294">
    <property type="entry name" value="PfkB"/>
    <property type="match status" value="1"/>
</dbReference>
<dbReference type="PANTHER" id="PTHR42909:SF1">
    <property type="entry name" value="CARBOHYDRATE KINASE PFKB DOMAIN-CONTAINING PROTEIN"/>
    <property type="match status" value="1"/>
</dbReference>
<dbReference type="Gene3D" id="3.40.1190.20">
    <property type="match status" value="1"/>
</dbReference>
<dbReference type="GO" id="GO:0005737">
    <property type="term" value="C:cytoplasm"/>
    <property type="evidence" value="ECO:0007669"/>
    <property type="project" value="TreeGrafter"/>
</dbReference>
<dbReference type="FunCoup" id="A0A316YZ25">
    <property type="interactions" value="21"/>
</dbReference>
<dbReference type="RefSeq" id="XP_025380521.1">
    <property type="nucleotide sequence ID" value="XM_025524634.1"/>
</dbReference>
<dbReference type="PANTHER" id="PTHR42909">
    <property type="entry name" value="ZGC:136858"/>
    <property type="match status" value="1"/>
</dbReference>
<dbReference type="STRING" id="215250.A0A316YZ25"/>
<dbReference type="InterPro" id="IPR007342">
    <property type="entry name" value="PsuG"/>
</dbReference>
<accession>A0A316YZ25</accession>
<evidence type="ECO:0000313" key="7">
    <source>
        <dbReference type="EMBL" id="PWN93323.1"/>
    </source>
</evidence>
<dbReference type="GO" id="GO:0016798">
    <property type="term" value="F:hydrolase activity, acting on glycosyl bonds"/>
    <property type="evidence" value="ECO:0007669"/>
    <property type="project" value="UniProtKB-KW"/>
</dbReference>
<evidence type="ECO:0000256" key="3">
    <source>
        <dbReference type="ARBA" id="ARBA00023211"/>
    </source>
</evidence>
<dbReference type="SUPFAM" id="SSF53613">
    <property type="entry name" value="Ribokinase-like"/>
    <property type="match status" value="1"/>
</dbReference>
<dbReference type="OrthoDB" id="198885at2759"/>
<keyword evidence="2" id="KW-0378">Hydrolase</keyword>